<proteinExistence type="predicted"/>
<protein>
    <submittedName>
        <fullName evidence="1">Uncharacterized protein</fullName>
    </submittedName>
</protein>
<evidence type="ECO:0000313" key="2">
    <source>
        <dbReference type="Proteomes" id="UP000886998"/>
    </source>
</evidence>
<gene>
    <name evidence="1" type="ORF">TNIN_319981</name>
</gene>
<organism evidence="1 2">
    <name type="scientific">Trichonephila inaurata madagascariensis</name>
    <dbReference type="NCBI Taxonomy" id="2747483"/>
    <lineage>
        <taxon>Eukaryota</taxon>
        <taxon>Metazoa</taxon>
        <taxon>Ecdysozoa</taxon>
        <taxon>Arthropoda</taxon>
        <taxon>Chelicerata</taxon>
        <taxon>Arachnida</taxon>
        <taxon>Araneae</taxon>
        <taxon>Araneomorphae</taxon>
        <taxon>Entelegynae</taxon>
        <taxon>Araneoidea</taxon>
        <taxon>Nephilidae</taxon>
        <taxon>Trichonephila</taxon>
        <taxon>Trichonephila inaurata</taxon>
    </lineage>
</organism>
<evidence type="ECO:0000313" key="1">
    <source>
        <dbReference type="EMBL" id="GFY45889.1"/>
    </source>
</evidence>
<dbReference type="AlphaFoldDB" id="A0A8X7BXV9"/>
<reference evidence="1" key="1">
    <citation type="submission" date="2020-08" db="EMBL/GenBank/DDBJ databases">
        <title>Multicomponent nature underlies the extraordinary mechanical properties of spider dragline silk.</title>
        <authorList>
            <person name="Kono N."/>
            <person name="Nakamura H."/>
            <person name="Mori M."/>
            <person name="Yoshida Y."/>
            <person name="Ohtoshi R."/>
            <person name="Malay A.D."/>
            <person name="Moran D.A.P."/>
            <person name="Tomita M."/>
            <person name="Numata K."/>
            <person name="Arakawa K."/>
        </authorList>
    </citation>
    <scope>NUCLEOTIDE SEQUENCE</scope>
</reference>
<dbReference type="Proteomes" id="UP000886998">
    <property type="component" value="Unassembled WGS sequence"/>
</dbReference>
<keyword evidence="2" id="KW-1185">Reference proteome</keyword>
<dbReference type="EMBL" id="BMAV01005107">
    <property type="protein sequence ID" value="GFY45889.1"/>
    <property type="molecule type" value="Genomic_DNA"/>
</dbReference>
<name>A0A8X7BXV9_9ARAC</name>
<sequence>MFTFFDDSLESLLAALNNVTNSTKKDSTVGDVLKIIPITENSQFEFGDSADCSVILDASMVSAAFKFYKSRMFTNASSFERLDACNDMWKNSCALIKTTDSPISRNISTDVERSPPMPVNETRNLVSSWPDLYDLFEEEAQKVDNIKCDEDILIIDPMDALDDELNNTSPLHLNLIDYHNLGNSTKADNEVWRKTVDSRFQNYSAKIEKQNLISVPKDSVEENSSTNFEEQNSTNSLKFYENYFCEELDYEPSENGEIVEPVNEDESYAESFVEVEEYESFSDYFLEDEISENDSVDDNQSTDRTNTEFLNTLSGVDEKLCGLRRESKRSIESLEDDTDEDKDYSFKRYIFQN</sequence>
<comment type="caution">
    <text evidence="1">The sequence shown here is derived from an EMBL/GenBank/DDBJ whole genome shotgun (WGS) entry which is preliminary data.</text>
</comment>
<accession>A0A8X7BXV9</accession>